<reference evidence="1" key="1">
    <citation type="submission" date="2002-08" db="EMBL/GenBank/DDBJ databases">
        <title>Oryza sativa nipponbare(GA3) genomic DNA, chromosome 9, PAC clone:P0711A01.</title>
        <authorList>
            <person name="Sasaki T."/>
            <person name="Matsumoto T."/>
            <person name="Katayose Y."/>
        </authorList>
    </citation>
    <scope>NUCLEOTIDE SEQUENCE</scope>
</reference>
<gene>
    <name evidence="2" type="ORF">OSJNBa0041C07.27</name>
    <name evidence="1" type="ORF">P0711A01.41</name>
</gene>
<dbReference type="EMBL" id="AP005637">
    <property type="protein sequence ID" value="BAD26052.1"/>
    <property type="molecule type" value="Genomic_DNA"/>
</dbReference>
<reference evidence="3" key="3">
    <citation type="journal article" date="2005" name="Nature">
        <title>The map-based sequence of the rice genome.</title>
        <authorList>
            <consortium name="International rice genome sequencing project (IRGSP)"/>
            <person name="Matsumoto T."/>
            <person name="Wu J."/>
            <person name="Kanamori H."/>
            <person name="Katayose Y."/>
            <person name="Fujisawa M."/>
            <person name="Namiki N."/>
            <person name="Mizuno H."/>
            <person name="Yamamoto K."/>
            <person name="Antonio B.A."/>
            <person name="Baba T."/>
            <person name="Sakata K."/>
            <person name="Nagamura Y."/>
            <person name="Aoki H."/>
            <person name="Arikawa K."/>
            <person name="Arita K."/>
            <person name="Bito T."/>
            <person name="Chiden Y."/>
            <person name="Fujitsuka N."/>
            <person name="Fukunaka R."/>
            <person name="Hamada M."/>
            <person name="Harada C."/>
            <person name="Hayashi A."/>
            <person name="Hijishita S."/>
            <person name="Honda M."/>
            <person name="Hosokawa S."/>
            <person name="Ichikawa Y."/>
            <person name="Idonuma A."/>
            <person name="Iijima M."/>
            <person name="Ikeda M."/>
            <person name="Ikeno M."/>
            <person name="Ito K."/>
            <person name="Ito S."/>
            <person name="Ito T."/>
            <person name="Ito Y."/>
            <person name="Ito Y."/>
            <person name="Iwabuchi A."/>
            <person name="Kamiya K."/>
            <person name="Karasawa W."/>
            <person name="Kurita K."/>
            <person name="Katagiri S."/>
            <person name="Kikuta A."/>
            <person name="Kobayashi H."/>
            <person name="Kobayashi N."/>
            <person name="Machita K."/>
            <person name="Maehara T."/>
            <person name="Masukawa M."/>
            <person name="Mizubayashi T."/>
            <person name="Mukai Y."/>
            <person name="Nagasaki H."/>
            <person name="Nagata Y."/>
            <person name="Naito S."/>
            <person name="Nakashima M."/>
            <person name="Nakama Y."/>
            <person name="Nakamichi Y."/>
            <person name="Nakamura M."/>
            <person name="Meguro A."/>
            <person name="Negishi M."/>
            <person name="Ohta I."/>
            <person name="Ohta T."/>
            <person name="Okamoto M."/>
            <person name="Ono N."/>
            <person name="Saji S."/>
            <person name="Sakaguchi M."/>
            <person name="Sakai K."/>
            <person name="Shibata M."/>
            <person name="Shimokawa T."/>
            <person name="Song J."/>
            <person name="Takazaki Y."/>
            <person name="Terasawa K."/>
            <person name="Tsugane M."/>
            <person name="Tsuji K."/>
            <person name="Ueda S."/>
            <person name="Waki K."/>
            <person name="Yamagata H."/>
            <person name="Yamamoto M."/>
            <person name="Yamamoto S."/>
            <person name="Yamane H."/>
            <person name="Yoshiki S."/>
            <person name="Yoshihara R."/>
            <person name="Yukawa K."/>
            <person name="Zhong H."/>
            <person name="Yano M."/>
            <person name="Yuan Q."/>
            <person name="Ouyang S."/>
            <person name="Liu J."/>
            <person name="Jones K.M."/>
            <person name="Gansberger K."/>
            <person name="Moffat K."/>
            <person name="Hill J."/>
            <person name="Bera J."/>
            <person name="Fadrosh D."/>
            <person name="Jin S."/>
            <person name="Johri S."/>
            <person name="Kim M."/>
            <person name="Overton L."/>
            <person name="Reardon M."/>
            <person name="Tsitrin T."/>
            <person name="Vuong H."/>
            <person name="Weaver B."/>
            <person name="Ciecko A."/>
            <person name="Tallon L."/>
            <person name="Jackson J."/>
            <person name="Pai G."/>
            <person name="Aken S.V."/>
            <person name="Utterback T."/>
            <person name="Reidmuller S."/>
            <person name="Feldblyum T."/>
            <person name="Hsiao J."/>
            <person name="Zismann V."/>
            <person name="Iobst S."/>
            <person name="de Vazeille A.R."/>
            <person name="Buell C.R."/>
            <person name="Ying K."/>
            <person name="Li Y."/>
            <person name="Lu T."/>
            <person name="Huang Y."/>
            <person name="Zhao Q."/>
            <person name="Feng Q."/>
            <person name="Zhang L."/>
            <person name="Zhu J."/>
            <person name="Weng Q."/>
            <person name="Mu J."/>
            <person name="Lu Y."/>
            <person name="Fan D."/>
            <person name="Liu Y."/>
            <person name="Guan J."/>
            <person name="Zhang Y."/>
            <person name="Yu S."/>
            <person name="Liu X."/>
            <person name="Zhang Y."/>
            <person name="Hong G."/>
            <person name="Han B."/>
            <person name="Choisne N."/>
            <person name="Demange N."/>
            <person name="Orjeda G."/>
            <person name="Samain S."/>
            <person name="Cattolico L."/>
            <person name="Pelletier E."/>
            <person name="Couloux A."/>
            <person name="Segurens B."/>
            <person name="Wincker P."/>
            <person name="D'Hont A."/>
            <person name="Scarpelli C."/>
            <person name="Weissenbach J."/>
            <person name="Salanoubat M."/>
            <person name="Quetier F."/>
            <person name="Yu Y."/>
            <person name="Kim H.R."/>
            <person name="Rambo T."/>
            <person name="Currie J."/>
            <person name="Collura K."/>
            <person name="Luo M."/>
            <person name="Yang T."/>
            <person name="Ammiraju J.S.S."/>
            <person name="Engler F."/>
            <person name="Soderlund C."/>
            <person name="Wing R.A."/>
            <person name="Palmer L.E."/>
            <person name="de la Bastide M."/>
            <person name="Spiegel L."/>
            <person name="Nascimento L."/>
            <person name="Zutavern T."/>
            <person name="O'Shaughnessy A."/>
            <person name="Dike S."/>
            <person name="Dedhia N."/>
            <person name="Preston R."/>
            <person name="Balija V."/>
            <person name="McCombie W.R."/>
            <person name="Chow T."/>
            <person name="Chen H."/>
            <person name="Chung M."/>
            <person name="Chen C."/>
            <person name="Shaw J."/>
            <person name="Wu H."/>
            <person name="Hsiao K."/>
            <person name="Chao Y."/>
            <person name="Chu M."/>
            <person name="Cheng C."/>
            <person name="Hour A."/>
            <person name="Lee P."/>
            <person name="Lin S."/>
            <person name="Lin Y."/>
            <person name="Liou J."/>
            <person name="Liu S."/>
            <person name="Hsing Y."/>
            <person name="Raghuvanshi S."/>
            <person name="Mohanty A."/>
            <person name="Bharti A.K."/>
            <person name="Gaur A."/>
            <person name="Gupta V."/>
            <person name="Kumar D."/>
            <person name="Ravi V."/>
            <person name="Vij S."/>
            <person name="Kapur A."/>
            <person name="Khurana P."/>
            <person name="Khurana P."/>
            <person name="Khurana J.P."/>
            <person name="Tyagi A.K."/>
            <person name="Gaikwad K."/>
            <person name="Singh A."/>
            <person name="Dalal V."/>
            <person name="Srivastava S."/>
            <person name="Dixit A."/>
            <person name="Pal A.K."/>
            <person name="Ghazi I.A."/>
            <person name="Yadav M."/>
            <person name="Pandit A."/>
            <person name="Bhargava A."/>
            <person name="Sureshbabu K."/>
            <person name="Batra K."/>
            <person name="Sharma T.R."/>
            <person name="Mohapatra T."/>
            <person name="Singh N.K."/>
            <person name="Messing J."/>
            <person name="Nelson A.B."/>
            <person name="Fuks G."/>
            <person name="Kavchok S."/>
            <person name="Keizer G."/>
            <person name="Linton E."/>
            <person name="Llaca V."/>
            <person name="Song R."/>
            <person name="Tanyolac B."/>
            <person name="Young S."/>
            <person name="Ho-Il K."/>
            <person name="Hahn J.H."/>
            <person name="Sangsakoo G."/>
            <person name="Vanavichit A."/>
            <person name="de Mattos Luiz.A.T."/>
            <person name="Zimmer P.D."/>
            <person name="Malone G."/>
            <person name="Dellagostin O."/>
            <person name="de Oliveira A.C."/>
            <person name="Bevan M."/>
            <person name="Bancroft I."/>
            <person name="Minx P."/>
            <person name="Cordum H."/>
            <person name="Wilson R."/>
            <person name="Cheng Z."/>
            <person name="Jin W."/>
            <person name="Jiang J."/>
            <person name="Leong S.A."/>
            <person name="Iwama H."/>
            <person name="Gojobori T."/>
            <person name="Itoh T."/>
            <person name="Niimura Y."/>
            <person name="Fujii Y."/>
            <person name="Habara T."/>
            <person name="Sakai H."/>
            <person name="Sato Y."/>
            <person name="Wilson G."/>
            <person name="Kumar K."/>
            <person name="McCouch S."/>
            <person name="Juretic N."/>
            <person name="Hoen D."/>
            <person name="Wright S."/>
            <person name="Bruskiewich R."/>
            <person name="Bureau T."/>
            <person name="Miyao A."/>
            <person name="Hirochika H."/>
            <person name="Nishikawa T."/>
            <person name="Kadowaki K."/>
            <person name="Sugiura M."/>
            <person name="Burr B."/>
            <person name="Sasaki T."/>
        </authorList>
    </citation>
    <scope>NUCLEOTIDE SEQUENCE [LARGE SCALE GENOMIC DNA]</scope>
    <source>
        <strain evidence="3">cv. Nipponbare</strain>
    </source>
</reference>
<evidence type="ECO:0000313" key="1">
    <source>
        <dbReference type="EMBL" id="BAD26052.1"/>
    </source>
</evidence>
<protein>
    <submittedName>
        <fullName evidence="2">Uncharacterized protein</fullName>
    </submittedName>
</protein>
<organism evidence="2 3">
    <name type="scientific">Oryza sativa subsp. japonica</name>
    <name type="common">Rice</name>
    <dbReference type="NCBI Taxonomy" id="39947"/>
    <lineage>
        <taxon>Eukaryota</taxon>
        <taxon>Viridiplantae</taxon>
        <taxon>Streptophyta</taxon>
        <taxon>Embryophyta</taxon>
        <taxon>Tracheophyta</taxon>
        <taxon>Spermatophyta</taxon>
        <taxon>Magnoliopsida</taxon>
        <taxon>Liliopsida</taxon>
        <taxon>Poales</taxon>
        <taxon>Poaceae</taxon>
        <taxon>BOP clade</taxon>
        <taxon>Oryzoideae</taxon>
        <taxon>Oryzeae</taxon>
        <taxon>Oryzinae</taxon>
        <taxon>Oryza</taxon>
        <taxon>Oryza sativa</taxon>
    </lineage>
</organism>
<evidence type="ECO:0000313" key="2">
    <source>
        <dbReference type="EMBL" id="BAD26291.1"/>
    </source>
</evidence>
<dbReference type="Proteomes" id="UP000000763">
    <property type="component" value="Chromosome 9"/>
</dbReference>
<accession>Q6H4Q8</accession>
<name>Q6H4Q8_ORYSJ</name>
<dbReference type="AlphaFoldDB" id="Q6H4Q8"/>
<reference evidence="3" key="4">
    <citation type="journal article" date="2008" name="Nucleic Acids Res.">
        <title>The rice annotation project database (RAP-DB): 2008 update.</title>
        <authorList>
            <consortium name="The rice annotation project (RAP)"/>
        </authorList>
    </citation>
    <scope>GENOME REANNOTATION</scope>
    <source>
        <strain evidence="3">cv. Nipponbare</strain>
    </source>
</reference>
<sequence>MTPHAYIRRRTCCCHYHRIVVILASLRPMSAIDPLDLQLVLQLDPQAVLVDELASLPIWWSRGPMPQDLVVPCSATLLLLLIIDPPAPISDLSSSDFGQLDPLVGWLARSDSLQPPRYPTWQWWQQLHETHVGKEATIGVRINNGA</sequence>
<dbReference type="EMBL" id="AP005838">
    <property type="protein sequence ID" value="BAD26291.1"/>
    <property type="molecule type" value="Genomic_DNA"/>
</dbReference>
<reference evidence="2" key="2">
    <citation type="submission" date="2002-10" db="EMBL/GenBank/DDBJ databases">
        <title>Oryza sativa nipponbare(GA3) genomic DNA, chromosome 9, BAC clone:OSJNBa0041C07.</title>
        <authorList>
            <person name="Sasaki T."/>
            <person name="Matsumoto T."/>
            <person name="Katayose Y."/>
        </authorList>
    </citation>
    <scope>NUCLEOTIDE SEQUENCE</scope>
</reference>
<evidence type="ECO:0000313" key="3">
    <source>
        <dbReference type="Proteomes" id="UP000000763"/>
    </source>
</evidence>
<proteinExistence type="predicted"/>